<keyword evidence="4 13" id="KW-0963">Cytoplasm</keyword>
<dbReference type="InterPro" id="IPR015988">
    <property type="entry name" value="STAT_TF_CC"/>
</dbReference>
<reference evidence="18" key="1">
    <citation type="submission" date="2016-04" db="UniProtKB">
        <authorList>
            <consortium name="WormBaseParasite"/>
        </authorList>
    </citation>
    <scope>IDENTIFICATION</scope>
</reference>
<evidence type="ECO:0000256" key="4">
    <source>
        <dbReference type="ARBA" id="ARBA00022490"/>
    </source>
</evidence>
<dbReference type="InterPro" id="IPR012345">
    <property type="entry name" value="STAT_TF_DNA-bd_N"/>
</dbReference>
<dbReference type="EMBL" id="UYYG01001160">
    <property type="protein sequence ID" value="VDN57418.1"/>
    <property type="molecule type" value="Genomic_DNA"/>
</dbReference>
<dbReference type="InterPro" id="IPR000980">
    <property type="entry name" value="SH2"/>
</dbReference>
<dbReference type="Gene3D" id="1.20.1050.20">
    <property type="entry name" value="STAT transcription factor, all-alpha domain"/>
    <property type="match status" value="1"/>
</dbReference>
<keyword evidence="5 13" id="KW-0597">Phosphoprotein</keyword>
<evidence type="ECO:0000313" key="17">
    <source>
        <dbReference type="Proteomes" id="UP000274756"/>
    </source>
</evidence>
<keyword evidence="7 13" id="KW-0805">Transcription regulation</keyword>
<dbReference type="InterPro" id="IPR013801">
    <property type="entry name" value="STAT_TF_DNA-bd"/>
</dbReference>
<dbReference type="Gene3D" id="2.60.40.630">
    <property type="entry name" value="STAT transcription factor, DNA-binding domain"/>
    <property type="match status" value="1"/>
</dbReference>
<evidence type="ECO:0000256" key="12">
    <source>
        <dbReference type="PROSITE-ProRule" id="PRU00191"/>
    </source>
</evidence>
<name>A0A158Q3U7_DRAME</name>
<dbReference type="CDD" id="cd09919">
    <property type="entry name" value="SH2_STAT_family"/>
    <property type="match status" value="1"/>
</dbReference>
<dbReference type="InterPro" id="IPR048988">
    <property type="entry name" value="STAT_linker"/>
</dbReference>
<evidence type="ECO:0000256" key="5">
    <source>
        <dbReference type="ARBA" id="ARBA00022553"/>
    </source>
</evidence>
<dbReference type="Gene3D" id="3.30.505.10">
    <property type="entry name" value="SH2 domain"/>
    <property type="match status" value="1"/>
</dbReference>
<dbReference type="GO" id="GO:0007165">
    <property type="term" value="P:signal transduction"/>
    <property type="evidence" value="ECO:0007669"/>
    <property type="project" value="InterPro"/>
</dbReference>
<evidence type="ECO:0000256" key="1">
    <source>
        <dbReference type="ARBA" id="ARBA00004123"/>
    </source>
</evidence>
<dbReference type="Pfam" id="PF21354">
    <property type="entry name" value="STAT_linker"/>
    <property type="match status" value="1"/>
</dbReference>
<comment type="subcellular location">
    <subcellularLocation>
        <location evidence="2 13">Cytoplasm</location>
    </subcellularLocation>
    <subcellularLocation>
        <location evidence="1 13">Nucleus</location>
    </subcellularLocation>
</comment>
<keyword evidence="11 13" id="KW-0539">Nucleus</keyword>
<evidence type="ECO:0000256" key="6">
    <source>
        <dbReference type="ARBA" id="ARBA00022999"/>
    </source>
</evidence>
<dbReference type="Proteomes" id="UP000274756">
    <property type="component" value="Unassembled WGS sequence"/>
</dbReference>
<dbReference type="PANTHER" id="PTHR11801">
    <property type="entry name" value="SIGNAL TRANSDUCER AND ACTIVATOR OF TRANSCRIPTION"/>
    <property type="match status" value="1"/>
</dbReference>
<dbReference type="InterPro" id="IPR036860">
    <property type="entry name" value="SH2_dom_sf"/>
</dbReference>
<proteinExistence type="inferred from homology"/>
<keyword evidence="8 13" id="KW-0238">DNA-binding</keyword>
<dbReference type="Pfam" id="PF02864">
    <property type="entry name" value="STAT_bind"/>
    <property type="match status" value="1"/>
</dbReference>
<evidence type="ECO:0000256" key="7">
    <source>
        <dbReference type="ARBA" id="ARBA00023015"/>
    </source>
</evidence>
<protein>
    <recommendedName>
        <fullName evidence="13">Signal transducer and activator of transcription</fullName>
    </recommendedName>
</protein>
<dbReference type="Pfam" id="PF00017">
    <property type="entry name" value="SH2"/>
    <property type="match status" value="1"/>
</dbReference>
<dbReference type="AlphaFoldDB" id="A0A158Q3U7"/>
<dbReference type="GO" id="GO:0003700">
    <property type="term" value="F:DNA-binding transcription factor activity"/>
    <property type="evidence" value="ECO:0007669"/>
    <property type="project" value="InterPro"/>
</dbReference>
<keyword evidence="10 13" id="KW-0804">Transcription</keyword>
<dbReference type="WBParaSite" id="DME_0000323201-mRNA-1">
    <property type="protein sequence ID" value="DME_0000323201-mRNA-1"/>
    <property type="gene ID" value="DME_0000323201"/>
</dbReference>
<sequence length="641" mass="73419">MLTYSLIKNALIEISEVCQALWEENKDLQGRFVNDLTELQQIHSTINQLEIGHKTEILAKARLSISNMQRKASRLYETLVVRRCCLIQKLNDGVHNIALFQNQLITDRLYTWKNRQKLAQVGFPFEEQNQLLDEIQSEFELLAEQIWHLRTIASWLLDLLKRGPQLNDTVQSNIADLNTISDSLTKLLCMLISQSFVVTIQPDSVLKTQHKFLTEVQLLIGDKLGIKQHLVNTNVTIMIITEEDAHMLSTAQTSQKDIKPVGSISNDFEKLTSDENGHMSASFVNSKLIRIAHRKPPSKGNDSKASLAVQTATDQKYALLFRISSFQLGNLGKFELWTLSLPIMVTVHGSQDCDAKGSILWQRAFANVNRTMANTEVTTVCWPQLANLLKHKFLYFTGARRPISDSDLSYMAEKLGISSNDDRRPITFHQFTRQHLKDDVSFSFWEWFFAIMQLIKHKLLKFWDEGWLIGFISKHNAANQMVNANHSTFLLRFSDTQTGAISISFVCEEGNEKIPFHLSPFSIKDLEQFSLAQRIASCPQLKEIKYLYPNIDKDEMLRFFDLEERQRSISPTGYIQSEIVMVAKTERNDEFISTFAQDTDNNVETLLGSDFHVHLSKEPLQPVDLSFIDVNFSLANCEMTE</sequence>
<reference evidence="15 17" key="2">
    <citation type="submission" date="2018-11" db="EMBL/GenBank/DDBJ databases">
        <authorList>
            <consortium name="Pathogen Informatics"/>
        </authorList>
    </citation>
    <scope>NUCLEOTIDE SEQUENCE [LARGE SCALE GENOMIC DNA]</scope>
</reference>
<dbReference type="InterPro" id="IPR001217">
    <property type="entry name" value="STAT"/>
</dbReference>
<evidence type="ECO:0000256" key="13">
    <source>
        <dbReference type="RuleBase" id="RU046415"/>
    </source>
</evidence>
<dbReference type="GO" id="GO:0005634">
    <property type="term" value="C:nucleus"/>
    <property type="evidence" value="ECO:0007669"/>
    <property type="project" value="UniProtKB-SubCell"/>
</dbReference>
<evidence type="ECO:0000256" key="3">
    <source>
        <dbReference type="ARBA" id="ARBA00005586"/>
    </source>
</evidence>
<evidence type="ECO:0000256" key="2">
    <source>
        <dbReference type="ARBA" id="ARBA00004496"/>
    </source>
</evidence>
<evidence type="ECO:0000256" key="8">
    <source>
        <dbReference type="ARBA" id="ARBA00023125"/>
    </source>
</evidence>
<dbReference type="Pfam" id="PF01017">
    <property type="entry name" value="STAT_alpha"/>
    <property type="match status" value="1"/>
</dbReference>
<dbReference type="SUPFAM" id="SSF55550">
    <property type="entry name" value="SH2 domain"/>
    <property type="match status" value="1"/>
</dbReference>
<dbReference type="GO" id="GO:0003677">
    <property type="term" value="F:DNA binding"/>
    <property type="evidence" value="ECO:0007669"/>
    <property type="project" value="UniProtKB-KW"/>
</dbReference>
<evidence type="ECO:0000259" key="14">
    <source>
        <dbReference type="PROSITE" id="PS50001"/>
    </source>
</evidence>
<dbReference type="SUPFAM" id="SSF47655">
    <property type="entry name" value="STAT"/>
    <property type="match status" value="1"/>
</dbReference>
<keyword evidence="9 13" id="KW-0010">Activator</keyword>
<dbReference type="InterPro" id="IPR013800">
    <property type="entry name" value="STAT_TF_alpha"/>
</dbReference>
<dbReference type="OrthoDB" id="19300at2759"/>
<dbReference type="PROSITE" id="PS50001">
    <property type="entry name" value="SH2"/>
    <property type="match status" value="1"/>
</dbReference>
<gene>
    <name evidence="15" type="ORF">DME_LOCUS7391</name>
</gene>
<evidence type="ECO:0000313" key="16">
    <source>
        <dbReference type="Proteomes" id="UP000038040"/>
    </source>
</evidence>
<dbReference type="CDD" id="cd14801">
    <property type="entry name" value="STAT_DBD"/>
    <property type="match status" value="1"/>
</dbReference>
<keyword evidence="6 12" id="KW-0727">SH2 domain</keyword>
<dbReference type="InterPro" id="IPR008967">
    <property type="entry name" value="p53-like_TF_DNA-bd_sf"/>
</dbReference>
<accession>A0A158Q3U7</accession>
<dbReference type="SUPFAM" id="SSF49417">
    <property type="entry name" value="p53-like transcription factors"/>
    <property type="match status" value="1"/>
</dbReference>
<feature type="domain" description="SH2" evidence="14">
    <location>
        <begin position="467"/>
        <end position="548"/>
    </location>
</feature>
<evidence type="ECO:0000256" key="11">
    <source>
        <dbReference type="ARBA" id="ARBA00023242"/>
    </source>
</evidence>
<dbReference type="Gene3D" id="1.10.238.10">
    <property type="entry name" value="EF-hand"/>
    <property type="match status" value="1"/>
</dbReference>
<comment type="similarity">
    <text evidence="3 13">Belongs to the transcription factor STAT family.</text>
</comment>
<dbReference type="GO" id="GO:0005737">
    <property type="term" value="C:cytoplasm"/>
    <property type="evidence" value="ECO:0007669"/>
    <property type="project" value="UniProtKB-SubCell"/>
</dbReference>
<dbReference type="Proteomes" id="UP000038040">
    <property type="component" value="Unplaced"/>
</dbReference>
<dbReference type="STRING" id="318479.A0A158Q3U7"/>
<evidence type="ECO:0000256" key="10">
    <source>
        <dbReference type="ARBA" id="ARBA00023163"/>
    </source>
</evidence>
<evidence type="ECO:0000313" key="18">
    <source>
        <dbReference type="WBParaSite" id="DME_0000323201-mRNA-1"/>
    </source>
</evidence>
<dbReference type="FunFam" id="1.10.238.10:FF:000493">
    <property type="entry name" value="Signal transducer and activator of transcription"/>
    <property type="match status" value="1"/>
</dbReference>
<evidence type="ECO:0000313" key="15">
    <source>
        <dbReference type="EMBL" id="VDN57418.1"/>
    </source>
</evidence>
<keyword evidence="17" id="KW-1185">Reference proteome</keyword>
<organism evidence="16 18">
    <name type="scientific">Dracunculus medinensis</name>
    <name type="common">Guinea worm</name>
    <dbReference type="NCBI Taxonomy" id="318479"/>
    <lineage>
        <taxon>Eukaryota</taxon>
        <taxon>Metazoa</taxon>
        <taxon>Ecdysozoa</taxon>
        <taxon>Nematoda</taxon>
        <taxon>Chromadorea</taxon>
        <taxon>Rhabditida</taxon>
        <taxon>Spirurina</taxon>
        <taxon>Dracunculoidea</taxon>
        <taxon>Dracunculidae</taxon>
        <taxon>Dracunculus</taxon>
    </lineage>
</organism>
<evidence type="ECO:0000256" key="9">
    <source>
        <dbReference type="ARBA" id="ARBA00023159"/>
    </source>
</evidence>